<organism evidence="7 8">
    <name type="scientific">Euroglyphus maynei</name>
    <name type="common">Mayne's house dust mite</name>
    <dbReference type="NCBI Taxonomy" id="6958"/>
    <lineage>
        <taxon>Eukaryota</taxon>
        <taxon>Metazoa</taxon>
        <taxon>Ecdysozoa</taxon>
        <taxon>Arthropoda</taxon>
        <taxon>Chelicerata</taxon>
        <taxon>Arachnida</taxon>
        <taxon>Acari</taxon>
        <taxon>Acariformes</taxon>
        <taxon>Sarcoptiformes</taxon>
        <taxon>Astigmata</taxon>
        <taxon>Psoroptidia</taxon>
        <taxon>Analgoidea</taxon>
        <taxon>Pyroglyphidae</taxon>
        <taxon>Pyroglyphinae</taxon>
        <taxon>Euroglyphus</taxon>
    </lineage>
</organism>
<evidence type="ECO:0000256" key="2">
    <source>
        <dbReference type="ARBA" id="ARBA00022979"/>
    </source>
</evidence>
<evidence type="ECO:0000256" key="3">
    <source>
        <dbReference type="ARBA" id="ARBA00039091"/>
    </source>
</evidence>
<sequence>MNYTSNGFGPENHLRALRELSRIHFGKIPAIFREKSFSEYGNYRLSTSQLATNADILIGYGPVVNDGYGCSYSPKKNQILFCVSSFFSAKETSSDFFARSLEGSLLQMRELCLRMNANESSATFSARSPEIPPLPTTTSKTS</sequence>
<dbReference type="AlphaFoldDB" id="A0A1Y3AM27"/>
<dbReference type="PANTHER" id="PTHR22589:SF14">
    <property type="entry name" value="CHOLINE O-ACETYLTRANSFERASE"/>
    <property type="match status" value="1"/>
</dbReference>
<evidence type="ECO:0000313" key="8">
    <source>
        <dbReference type="Proteomes" id="UP000194236"/>
    </source>
</evidence>
<dbReference type="Gene3D" id="3.30.559.10">
    <property type="entry name" value="Chloramphenicol acetyltransferase-like domain"/>
    <property type="match status" value="1"/>
</dbReference>
<feature type="domain" description="Choline/carnitine acyltransferase" evidence="6">
    <location>
        <begin position="4"/>
        <end position="102"/>
    </location>
</feature>
<gene>
    <name evidence="7" type="ORF">BLA29_010935</name>
</gene>
<keyword evidence="2" id="KW-0530">Neurotransmitter biosynthesis</keyword>
<dbReference type="Pfam" id="PF00755">
    <property type="entry name" value="Carn_acyltransf"/>
    <property type="match status" value="1"/>
</dbReference>
<dbReference type="PANTHER" id="PTHR22589">
    <property type="entry name" value="CARNITINE O-ACYLTRANSFERASE"/>
    <property type="match status" value="1"/>
</dbReference>
<reference evidence="7 8" key="1">
    <citation type="submission" date="2017-03" db="EMBL/GenBank/DDBJ databases">
        <title>Genome Survey of Euroglyphus maynei.</title>
        <authorList>
            <person name="Arlian L.G."/>
            <person name="Morgan M.S."/>
            <person name="Rider S.D."/>
        </authorList>
    </citation>
    <scope>NUCLEOTIDE SEQUENCE [LARGE SCALE GENOMIC DNA]</scope>
    <source>
        <strain evidence="7">Arlian Lab</strain>
        <tissue evidence="7">Whole body</tissue>
    </source>
</reference>
<dbReference type="GO" id="GO:0043005">
    <property type="term" value="C:neuron projection"/>
    <property type="evidence" value="ECO:0007669"/>
    <property type="project" value="TreeGrafter"/>
</dbReference>
<protein>
    <recommendedName>
        <fullName evidence="4">Choline O-acetyltransferase</fullName>
        <ecNumber evidence="3">2.3.1.6</ecNumber>
    </recommendedName>
</protein>
<dbReference type="GO" id="GO:0005737">
    <property type="term" value="C:cytoplasm"/>
    <property type="evidence" value="ECO:0007669"/>
    <property type="project" value="TreeGrafter"/>
</dbReference>
<dbReference type="InterPro" id="IPR000542">
    <property type="entry name" value="Carn_acyl_trans"/>
</dbReference>
<evidence type="ECO:0000256" key="1">
    <source>
        <dbReference type="ARBA" id="ARBA00005232"/>
    </source>
</evidence>
<dbReference type="GO" id="GO:0004102">
    <property type="term" value="F:choline O-acetyltransferase activity"/>
    <property type="evidence" value="ECO:0007669"/>
    <property type="project" value="UniProtKB-EC"/>
</dbReference>
<evidence type="ECO:0000256" key="4">
    <source>
        <dbReference type="ARBA" id="ARBA00040495"/>
    </source>
</evidence>
<keyword evidence="8" id="KW-1185">Reference proteome</keyword>
<evidence type="ECO:0000259" key="6">
    <source>
        <dbReference type="Pfam" id="PF00755"/>
    </source>
</evidence>
<comment type="caution">
    <text evidence="7">The sequence shown here is derived from an EMBL/GenBank/DDBJ whole genome shotgun (WGS) entry which is preliminary data.</text>
</comment>
<proteinExistence type="inferred from homology"/>
<dbReference type="SUPFAM" id="SSF52777">
    <property type="entry name" value="CoA-dependent acyltransferases"/>
    <property type="match status" value="1"/>
</dbReference>
<evidence type="ECO:0000313" key="7">
    <source>
        <dbReference type="EMBL" id="OTF69008.1"/>
    </source>
</evidence>
<dbReference type="EC" id="2.3.1.6" evidence="3"/>
<accession>A0A1Y3AM27</accession>
<dbReference type="GO" id="GO:0008292">
    <property type="term" value="P:acetylcholine biosynthetic process"/>
    <property type="evidence" value="ECO:0007669"/>
    <property type="project" value="TreeGrafter"/>
</dbReference>
<comment type="similarity">
    <text evidence="1">Belongs to the carnitine/choline acetyltransferase family.</text>
</comment>
<dbReference type="GO" id="GO:0007274">
    <property type="term" value="P:neuromuscular synaptic transmission"/>
    <property type="evidence" value="ECO:0007669"/>
    <property type="project" value="TreeGrafter"/>
</dbReference>
<dbReference type="EMBL" id="MUJZ01072629">
    <property type="protein sequence ID" value="OTF69008.1"/>
    <property type="molecule type" value="Genomic_DNA"/>
</dbReference>
<dbReference type="GO" id="GO:0045202">
    <property type="term" value="C:synapse"/>
    <property type="evidence" value="ECO:0007669"/>
    <property type="project" value="GOC"/>
</dbReference>
<dbReference type="OrthoDB" id="240216at2759"/>
<feature type="region of interest" description="Disordered" evidence="5">
    <location>
        <begin position="123"/>
        <end position="142"/>
    </location>
</feature>
<name>A0A1Y3AM27_EURMA</name>
<evidence type="ECO:0000256" key="5">
    <source>
        <dbReference type="SAM" id="MobiDB-lite"/>
    </source>
</evidence>
<dbReference type="InterPro" id="IPR023213">
    <property type="entry name" value="CAT-like_dom_sf"/>
</dbReference>
<dbReference type="InterPro" id="IPR039551">
    <property type="entry name" value="Cho/carn_acyl_trans"/>
</dbReference>
<dbReference type="Proteomes" id="UP000194236">
    <property type="component" value="Unassembled WGS sequence"/>
</dbReference>